<evidence type="ECO:0000313" key="2">
    <source>
        <dbReference type="Proteomes" id="UP001066276"/>
    </source>
</evidence>
<gene>
    <name evidence="1" type="ORF">NDU88_000708</name>
</gene>
<comment type="caution">
    <text evidence="1">The sequence shown here is derived from an EMBL/GenBank/DDBJ whole genome shotgun (WGS) entry which is preliminary data.</text>
</comment>
<reference evidence="1" key="1">
    <citation type="journal article" date="2022" name="bioRxiv">
        <title>Sequencing and chromosome-scale assembly of the giantPleurodeles waltlgenome.</title>
        <authorList>
            <person name="Brown T."/>
            <person name="Elewa A."/>
            <person name="Iarovenko S."/>
            <person name="Subramanian E."/>
            <person name="Araus A.J."/>
            <person name="Petzold A."/>
            <person name="Susuki M."/>
            <person name="Suzuki K.-i.T."/>
            <person name="Hayashi T."/>
            <person name="Toyoda A."/>
            <person name="Oliveira C."/>
            <person name="Osipova E."/>
            <person name="Leigh N.D."/>
            <person name="Simon A."/>
            <person name="Yun M.H."/>
        </authorList>
    </citation>
    <scope>NUCLEOTIDE SEQUENCE</scope>
    <source>
        <strain evidence="1">20211129_DDA</strain>
        <tissue evidence="1">Liver</tissue>
    </source>
</reference>
<keyword evidence="2" id="KW-1185">Reference proteome</keyword>
<dbReference type="Proteomes" id="UP001066276">
    <property type="component" value="Chromosome 6"/>
</dbReference>
<sequence length="99" mass="10806">MRAEEAPHHARLIRCHQGIQEASDALPVTDRSLSDAGLIRRCAPTRWSGAQKSWAGATWAGGLRCWAGRRCGRAMWCCVRGGGGTCMRGRPRSEALLKC</sequence>
<evidence type="ECO:0000313" key="1">
    <source>
        <dbReference type="EMBL" id="KAJ1134254.1"/>
    </source>
</evidence>
<dbReference type="EMBL" id="JANPWB010000010">
    <property type="protein sequence ID" value="KAJ1134254.1"/>
    <property type="molecule type" value="Genomic_DNA"/>
</dbReference>
<dbReference type="AlphaFoldDB" id="A0AAV7Q4Y8"/>
<proteinExistence type="predicted"/>
<organism evidence="1 2">
    <name type="scientific">Pleurodeles waltl</name>
    <name type="common">Iberian ribbed newt</name>
    <dbReference type="NCBI Taxonomy" id="8319"/>
    <lineage>
        <taxon>Eukaryota</taxon>
        <taxon>Metazoa</taxon>
        <taxon>Chordata</taxon>
        <taxon>Craniata</taxon>
        <taxon>Vertebrata</taxon>
        <taxon>Euteleostomi</taxon>
        <taxon>Amphibia</taxon>
        <taxon>Batrachia</taxon>
        <taxon>Caudata</taxon>
        <taxon>Salamandroidea</taxon>
        <taxon>Salamandridae</taxon>
        <taxon>Pleurodelinae</taxon>
        <taxon>Pleurodeles</taxon>
    </lineage>
</organism>
<protein>
    <submittedName>
        <fullName evidence="1">Uncharacterized protein</fullName>
    </submittedName>
</protein>
<name>A0AAV7Q4Y8_PLEWA</name>
<accession>A0AAV7Q4Y8</accession>